<dbReference type="Pfam" id="PF17815">
    <property type="entry name" value="PDZ_3"/>
    <property type="match status" value="1"/>
</dbReference>
<dbReference type="Proteomes" id="UP001291623">
    <property type="component" value="Unassembled WGS sequence"/>
</dbReference>
<evidence type="ECO:0000259" key="6">
    <source>
        <dbReference type="Pfam" id="PF17815"/>
    </source>
</evidence>
<comment type="caution">
    <text evidence="7">The sequence shown here is derived from an EMBL/GenBank/DDBJ whole genome shotgun (WGS) entry which is preliminary data.</text>
</comment>
<evidence type="ECO:0000313" key="7">
    <source>
        <dbReference type="EMBL" id="KAK4362548.1"/>
    </source>
</evidence>
<dbReference type="AlphaFoldDB" id="A0AAE1S2W9"/>
<dbReference type="InterPro" id="IPR036034">
    <property type="entry name" value="PDZ_sf"/>
</dbReference>
<dbReference type="Gene3D" id="2.40.10.10">
    <property type="entry name" value="Trypsin-like serine proteases"/>
    <property type="match status" value="1"/>
</dbReference>
<dbReference type="InterPro" id="IPR001940">
    <property type="entry name" value="Peptidase_S1C"/>
</dbReference>
<dbReference type="GO" id="GO:0006508">
    <property type="term" value="P:proteolysis"/>
    <property type="evidence" value="ECO:0007669"/>
    <property type="project" value="UniProtKB-KW"/>
</dbReference>
<proteinExistence type="inferred from homology"/>
<gene>
    <name evidence="7" type="ORF">RND71_017789</name>
</gene>
<dbReference type="InterPro" id="IPR046449">
    <property type="entry name" value="DEGP_PDZ_sf"/>
</dbReference>
<protein>
    <submittedName>
        <fullName evidence="7">Uncharacterized protein</fullName>
    </submittedName>
</protein>
<evidence type="ECO:0000256" key="4">
    <source>
        <dbReference type="ARBA" id="ARBA00022825"/>
    </source>
</evidence>
<evidence type="ECO:0000256" key="3">
    <source>
        <dbReference type="ARBA" id="ARBA00022801"/>
    </source>
</evidence>
<evidence type="ECO:0000313" key="8">
    <source>
        <dbReference type="Proteomes" id="UP001291623"/>
    </source>
</evidence>
<reference evidence="7" key="1">
    <citation type="submission" date="2023-12" db="EMBL/GenBank/DDBJ databases">
        <title>Genome assembly of Anisodus tanguticus.</title>
        <authorList>
            <person name="Wang Y.-J."/>
        </authorList>
    </citation>
    <scope>NUCLEOTIDE SEQUENCE</scope>
    <source>
        <strain evidence="7">KB-2021</strain>
        <tissue evidence="7">Leaf</tissue>
    </source>
</reference>
<keyword evidence="3" id="KW-0378">Hydrolase</keyword>
<dbReference type="InterPro" id="IPR043504">
    <property type="entry name" value="Peptidase_S1_PA_chymotrypsin"/>
</dbReference>
<dbReference type="PANTHER" id="PTHR45980:SF9">
    <property type="entry name" value="PROTEASE DO-LIKE 10, MITOCHONDRIAL-RELATED"/>
    <property type="match status" value="1"/>
</dbReference>
<dbReference type="EMBL" id="JAVYJV010000009">
    <property type="protein sequence ID" value="KAK4362548.1"/>
    <property type="molecule type" value="Genomic_DNA"/>
</dbReference>
<dbReference type="SUPFAM" id="SSF50494">
    <property type="entry name" value="Trypsin-like serine proteases"/>
    <property type="match status" value="1"/>
</dbReference>
<keyword evidence="2" id="KW-0645">Protease</keyword>
<sequence>MAPLDLVLSKEQMRKGGDNISVTKGVVSRVELTQYVHGASQLLTIQIDAAINPGNSGGPAIMGDKVAGVAFQNLIGAENIGYIIPVPVIKHFIAGVEDHGEYVGFCSLGLTCQRTENAQIREYFQMQSKMTGVLVSRINPLSDASRVLKKDDIILSFDGVPIGNDRTVKLVQVSTLESSLLLHSYFPFRNRERITYDHLVSMKKPNETAELKVLRNGEVHDFKITLHPLKPLVPVHQFDKLPSYFIFAGLVFIPLTQPFLHEYGEDNWYNTSPRRSWLSERALRKLPKQPSEQFIILSQVLMDDINAGYESLAELQVKKVNGVKVLNLKHLRQLVEDGNKKNVRFDLDGEQVIVLDYELAKITTSRILKHHRIPHVMSSDLTGDQDAAELQSACSI</sequence>
<organism evidence="7 8">
    <name type="scientific">Anisodus tanguticus</name>
    <dbReference type="NCBI Taxonomy" id="243964"/>
    <lineage>
        <taxon>Eukaryota</taxon>
        <taxon>Viridiplantae</taxon>
        <taxon>Streptophyta</taxon>
        <taxon>Embryophyta</taxon>
        <taxon>Tracheophyta</taxon>
        <taxon>Spermatophyta</taxon>
        <taxon>Magnoliopsida</taxon>
        <taxon>eudicotyledons</taxon>
        <taxon>Gunneridae</taxon>
        <taxon>Pentapetalae</taxon>
        <taxon>asterids</taxon>
        <taxon>lamiids</taxon>
        <taxon>Solanales</taxon>
        <taxon>Solanaceae</taxon>
        <taxon>Solanoideae</taxon>
        <taxon>Hyoscyameae</taxon>
        <taxon>Anisodus</taxon>
    </lineage>
</organism>
<accession>A0AAE1S2W9</accession>
<evidence type="ECO:0000256" key="1">
    <source>
        <dbReference type="ARBA" id="ARBA00010541"/>
    </source>
</evidence>
<name>A0AAE1S2W9_9SOLA</name>
<keyword evidence="4" id="KW-0720">Serine protease</keyword>
<dbReference type="SUPFAM" id="SSF50156">
    <property type="entry name" value="PDZ domain-like"/>
    <property type="match status" value="1"/>
</dbReference>
<feature type="domain" description="Protease Do-like PDZ" evidence="6">
    <location>
        <begin position="233"/>
        <end position="380"/>
    </location>
</feature>
<dbReference type="Gene3D" id="2.30.42.10">
    <property type="match status" value="1"/>
</dbReference>
<dbReference type="InterPro" id="IPR009003">
    <property type="entry name" value="Peptidase_S1_PA"/>
</dbReference>
<dbReference type="Gene3D" id="3.20.190.20">
    <property type="match status" value="1"/>
</dbReference>
<keyword evidence="8" id="KW-1185">Reference proteome</keyword>
<dbReference type="PANTHER" id="PTHR45980">
    <property type="match status" value="1"/>
</dbReference>
<dbReference type="InterPro" id="IPR001254">
    <property type="entry name" value="Trypsin_dom"/>
</dbReference>
<dbReference type="GO" id="GO:0004252">
    <property type="term" value="F:serine-type endopeptidase activity"/>
    <property type="evidence" value="ECO:0007669"/>
    <property type="project" value="InterPro"/>
</dbReference>
<evidence type="ECO:0000256" key="2">
    <source>
        <dbReference type="ARBA" id="ARBA00022670"/>
    </source>
</evidence>
<comment type="similarity">
    <text evidence="1">Belongs to the peptidase S1C family.</text>
</comment>
<dbReference type="Pfam" id="PF00089">
    <property type="entry name" value="Trypsin"/>
    <property type="match status" value="1"/>
</dbReference>
<dbReference type="PRINTS" id="PR00834">
    <property type="entry name" value="PROTEASES2C"/>
</dbReference>
<evidence type="ECO:0000259" key="5">
    <source>
        <dbReference type="Pfam" id="PF00089"/>
    </source>
</evidence>
<dbReference type="InterPro" id="IPR041517">
    <property type="entry name" value="DEGP_PDZ"/>
</dbReference>
<feature type="domain" description="Peptidase S1" evidence="5">
    <location>
        <begin position="22"/>
        <end position="93"/>
    </location>
</feature>